<sequence>MDELYSIAIRGNKVTAVYFDYQLGRGKTKVYELKSRSISDIVNNEKVSYLDFFNNRFKLKKFDASNNLQEDKNKLWLRFELIDFSYNNATLPFMNYVEYMDLADMSLKNSTSFKFPKDEKFPIREYTVNKIMNEFGSALYITGGSIYSKKDGGFQVTNSFYKYNFTSKEWVDMAYSINEKLKPLVGHKSVVIDNRYLVILGGNRPIVHKSVSDIMNSTLPTDEFNSIYNLTVFDTFTNKWDNVNIKPDVFDTSVTTVQFDQFIATVYNDKIIVLGGYTAENRSKKYDINKYFGILDFKSKNWTWIPMLNEDGSNYNSNEIHKDFLIFNDQLIIFSDYIRSDKDIPFKVYDMLSKRMKLTLRLANSSNIKDSENDNNETNGQHKALPTYAITLTALSCVVIFLSLIYLFYHKNKNKSISNNGKIKYKGPIREIWANQDIDNALNTITRDNKKDLTIKKNNPKEINSNRLDSDTDIIEFNK</sequence>
<reference evidence="2 3" key="1">
    <citation type="journal article" date="2015" name="Genome Biol. Evol.">
        <title>Phylogenomic analyses indicate that early fungi evolved digesting cell walls of algal ancestors of land plants.</title>
        <authorList>
            <person name="Chang Y."/>
            <person name="Wang S."/>
            <person name="Sekimoto S."/>
            <person name="Aerts A.L."/>
            <person name="Choi C."/>
            <person name="Clum A."/>
            <person name="LaButti K.M."/>
            <person name="Lindquist E.A."/>
            <person name="Yee Ngan C."/>
            <person name="Ohm R.A."/>
            <person name="Salamov A.A."/>
            <person name="Grigoriev I.V."/>
            <person name="Spatafora J.W."/>
            <person name="Berbee M.L."/>
        </authorList>
    </citation>
    <scope>NUCLEOTIDE SEQUENCE [LARGE SCALE GENOMIC DNA]</scope>
    <source>
        <strain evidence="2 3">NRRL 28638</strain>
    </source>
</reference>
<keyword evidence="1" id="KW-0472">Membrane</keyword>
<dbReference type="Proteomes" id="UP000070444">
    <property type="component" value="Unassembled WGS sequence"/>
</dbReference>
<dbReference type="EMBL" id="KQ964490">
    <property type="protein sequence ID" value="KXN70868.1"/>
    <property type="molecule type" value="Genomic_DNA"/>
</dbReference>
<keyword evidence="1" id="KW-1133">Transmembrane helix</keyword>
<dbReference type="InterPro" id="IPR015915">
    <property type="entry name" value="Kelch-typ_b-propeller"/>
</dbReference>
<feature type="transmembrane region" description="Helical" evidence="1">
    <location>
        <begin position="388"/>
        <end position="409"/>
    </location>
</feature>
<evidence type="ECO:0000256" key="1">
    <source>
        <dbReference type="SAM" id="Phobius"/>
    </source>
</evidence>
<dbReference type="OrthoDB" id="432528at2759"/>
<evidence type="ECO:0008006" key="4">
    <source>
        <dbReference type="Google" id="ProtNLM"/>
    </source>
</evidence>
<keyword evidence="1" id="KW-0812">Transmembrane</keyword>
<accession>A0A137P792</accession>
<evidence type="ECO:0000313" key="3">
    <source>
        <dbReference type="Proteomes" id="UP000070444"/>
    </source>
</evidence>
<proteinExistence type="predicted"/>
<dbReference type="Gene3D" id="2.120.10.80">
    <property type="entry name" value="Kelch-type beta propeller"/>
    <property type="match status" value="1"/>
</dbReference>
<evidence type="ECO:0000313" key="2">
    <source>
        <dbReference type="EMBL" id="KXN70868.1"/>
    </source>
</evidence>
<gene>
    <name evidence="2" type="ORF">CONCODRAFT_6491</name>
</gene>
<dbReference type="AlphaFoldDB" id="A0A137P792"/>
<dbReference type="SUPFAM" id="SSF117281">
    <property type="entry name" value="Kelch motif"/>
    <property type="match status" value="1"/>
</dbReference>
<name>A0A137P792_CONC2</name>
<keyword evidence="3" id="KW-1185">Reference proteome</keyword>
<organism evidence="2 3">
    <name type="scientific">Conidiobolus coronatus (strain ATCC 28846 / CBS 209.66 / NRRL 28638)</name>
    <name type="common">Delacroixia coronata</name>
    <dbReference type="NCBI Taxonomy" id="796925"/>
    <lineage>
        <taxon>Eukaryota</taxon>
        <taxon>Fungi</taxon>
        <taxon>Fungi incertae sedis</taxon>
        <taxon>Zoopagomycota</taxon>
        <taxon>Entomophthoromycotina</taxon>
        <taxon>Entomophthoromycetes</taxon>
        <taxon>Entomophthorales</taxon>
        <taxon>Ancylistaceae</taxon>
        <taxon>Conidiobolus</taxon>
    </lineage>
</organism>
<protein>
    <recommendedName>
        <fullName evidence="4">Galactose oxidase</fullName>
    </recommendedName>
</protein>